<name>A0ABQ9CWK4_9PASS</name>
<evidence type="ECO:0008006" key="3">
    <source>
        <dbReference type="Google" id="ProtNLM"/>
    </source>
</evidence>
<keyword evidence="2" id="KW-1185">Reference proteome</keyword>
<reference evidence="1" key="1">
    <citation type="submission" date="2019-10" db="EMBL/GenBank/DDBJ databases">
        <authorList>
            <person name="Soares A.E.R."/>
            <person name="Aleixo A."/>
            <person name="Schneider P."/>
            <person name="Miyaki C.Y."/>
            <person name="Schneider M.P."/>
            <person name="Mello C."/>
            <person name="Vasconcelos A.T.R."/>
        </authorList>
    </citation>
    <scope>NUCLEOTIDE SEQUENCE</scope>
    <source>
        <tissue evidence="1">Muscle</tissue>
    </source>
</reference>
<gene>
    <name evidence="1" type="ORF">WISP_107936</name>
</gene>
<proteinExistence type="predicted"/>
<organism evidence="1 2">
    <name type="scientific">Willisornis vidua</name>
    <name type="common">Xingu scale-backed antbird</name>
    <dbReference type="NCBI Taxonomy" id="1566151"/>
    <lineage>
        <taxon>Eukaryota</taxon>
        <taxon>Metazoa</taxon>
        <taxon>Chordata</taxon>
        <taxon>Craniata</taxon>
        <taxon>Vertebrata</taxon>
        <taxon>Euteleostomi</taxon>
        <taxon>Archelosauria</taxon>
        <taxon>Archosauria</taxon>
        <taxon>Dinosauria</taxon>
        <taxon>Saurischia</taxon>
        <taxon>Theropoda</taxon>
        <taxon>Coelurosauria</taxon>
        <taxon>Aves</taxon>
        <taxon>Neognathae</taxon>
        <taxon>Neoaves</taxon>
        <taxon>Telluraves</taxon>
        <taxon>Australaves</taxon>
        <taxon>Passeriformes</taxon>
        <taxon>Thamnophilidae</taxon>
        <taxon>Willisornis</taxon>
    </lineage>
</organism>
<protein>
    <recommendedName>
        <fullName evidence="3">Reverse transcriptase domain-containing protein</fullName>
    </recommendedName>
</protein>
<evidence type="ECO:0000313" key="1">
    <source>
        <dbReference type="EMBL" id="KAJ7410505.1"/>
    </source>
</evidence>
<dbReference type="PANTHER" id="PTHR33332">
    <property type="entry name" value="REVERSE TRANSCRIPTASE DOMAIN-CONTAINING PROTEIN"/>
    <property type="match status" value="1"/>
</dbReference>
<comment type="caution">
    <text evidence="1">The sequence shown here is derived from an EMBL/GenBank/DDBJ whole genome shotgun (WGS) entry which is preliminary data.</text>
</comment>
<sequence length="185" mass="20146">MEKHLKDNRVIGLSQNGFMRGKSCLSNPERNWALDQGSGHSTKADRVQEPFGQCSQAPDLTLGDGPVQGQELDSMILVDTFQLNIFCDSIVREVMVIANHCCSVEVLSERPGLAVLGSISGPVLFNIFINDLDAGLEGIVSKFADDTKLGVAVDSLEGKEVLQRDLNKSEDWAIINPMKVNKGKC</sequence>
<accession>A0ABQ9CWK4</accession>
<dbReference type="EMBL" id="WHWB01034402">
    <property type="protein sequence ID" value="KAJ7410505.1"/>
    <property type="molecule type" value="Genomic_DNA"/>
</dbReference>
<evidence type="ECO:0000313" key="2">
    <source>
        <dbReference type="Proteomes" id="UP001145742"/>
    </source>
</evidence>
<dbReference type="Proteomes" id="UP001145742">
    <property type="component" value="Unassembled WGS sequence"/>
</dbReference>